<dbReference type="EMBL" id="LNSV01000059">
    <property type="protein sequence ID" value="KUH36967.1"/>
    <property type="molecule type" value="Genomic_DNA"/>
</dbReference>
<dbReference type="SMART" id="SM00822">
    <property type="entry name" value="PKS_KR"/>
    <property type="match status" value="1"/>
</dbReference>
<dbReference type="GO" id="GO:0016491">
    <property type="term" value="F:oxidoreductase activity"/>
    <property type="evidence" value="ECO:0007669"/>
    <property type="project" value="UniProtKB-KW"/>
</dbReference>
<dbReference type="PRINTS" id="PR00081">
    <property type="entry name" value="GDHRDH"/>
</dbReference>
<protein>
    <submittedName>
        <fullName evidence="5">Short-chain dehydrogenase</fullName>
    </submittedName>
</protein>
<reference evidence="5 6" key="1">
    <citation type="submission" date="2015-11" db="EMBL/GenBank/DDBJ databases">
        <title>Genome-wide analysis reveals the secondary metabolome in Streptomyces kanasensis ZX01.</title>
        <authorList>
            <person name="Zhang G."/>
            <person name="Han L."/>
            <person name="Feng J."/>
            <person name="Zhang X."/>
        </authorList>
    </citation>
    <scope>NUCLEOTIDE SEQUENCE [LARGE SCALE GENOMIC DNA]</scope>
    <source>
        <strain evidence="5 6">ZX01</strain>
    </source>
</reference>
<name>A0A124EC97_9ACTN</name>
<comment type="similarity">
    <text evidence="1 3">Belongs to the short-chain dehydrogenases/reductases (SDR) family.</text>
</comment>
<dbReference type="AlphaFoldDB" id="A0A124EC97"/>
<evidence type="ECO:0000256" key="1">
    <source>
        <dbReference type="ARBA" id="ARBA00006484"/>
    </source>
</evidence>
<dbReference type="PROSITE" id="PS00061">
    <property type="entry name" value="ADH_SHORT"/>
    <property type="match status" value="1"/>
</dbReference>
<feature type="domain" description="Ketoreductase" evidence="4">
    <location>
        <begin position="7"/>
        <end position="190"/>
    </location>
</feature>
<proteinExistence type="inferred from homology"/>
<dbReference type="InterPro" id="IPR020904">
    <property type="entry name" value="Sc_DH/Rdtase_CS"/>
</dbReference>
<sequence length="255" mass="26999">MAETKRPVVLITGASSGIGEAVAERFARDAGRRWRLLLAGRDETRLGEVARRTGGVALPGEDLDGLAGVERLAARALEVAGRVDVLVASAGIGWAGPFTRTPPETVERLVAVNLTGVLQLVRLLLPGMVERGVGRVVLVSSMAGCAGVANEAVYAATKGGLLAFAESLRYELAGTRVGVTSVMPGAVDTPFFARRGVPYHRTRPRPVPVGRLAELLWGAVVRGRDEVFAPRWLTVPARVRGAAPGFFRAMAKRFG</sequence>
<keyword evidence="2" id="KW-0560">Oxidoreductase</keyword>
<dbReference type="InterPro" id="IPR002347">
    <property type="entry name" value="SDR_fam"/>
</dbReference>
<comment type="caution">
    <text evidence="5">The sequence shown here is derived from an EMBL/GenBank/DDBJ whole genome shotgun (WGS) entry which is preliminary data.</text>
</comment>
<dbReference type="PRINTS" id="PR00080">
    <property type="entry name" value="SDRFAMILY"/>
</dbReference>
<dbReference type="SUPFAM" id="SSF51735">
    <property type="entry name" value="NAD(P)-binding Rossmann-fold domains"/>
    <property type="match status" value="1"/>
</dbReference>
<evidence type="ECO:0000259" key="4">
    <source>
        <dbReference type="SMART" id="SM00822"/>
    </source>
</evidence>
<dbReference type="PANTHER" id="PTHR44196:SF1">
    <property type="entry name" value="DEHYDROGENASE_REDUCTASE SDR FAMILY MEMBER 7B"/>
    <property type="match status" value="1"/>
</dbReference>
<dbReference type="InterPro" id="IPR057326">
    <property type="entry name" value="KR_dom"/>
</dbReference>
<keyword evidence="6" id="KW-1185">Reference proteome</keyword>
<dbReference type="STRING" id="936756.ATE80_20870"/>
<organism evidence="5 6">
    <name type="scientific">Streptomyces kanasensis</name>
    <dbReference type="NCBI Taxonomy" id="936756"/>
    <lineage>
        <taxon>Bacteria</taxon>
        <taxon>Bacillati</taxon>
        <taxon>Actinomycetota</taxon>
        <taxon>Actinomycetes</taxon>
        <taxon>Kitasatosporales</taxon>
        <taxon>Streptomycetaceae</taxon>
        <taxon>Streptomyces</taxon>
    </lineage>
</organism>
<dbReference type="CDD" id="cd05233">
    <property type="entry name" value="SDR_c"/>
    <property type="match status" value="1"/>
</dbReference>
<evidence type="ECO:0000256" key="2">
    <source>
        <dbReference type="ARBA" id="ARBA00023002"/>
    </source>
</evidence>
<evidence type="ECO:0000256" key="3">
    <source>
        <dbReference type="RuleBase" id="RU000363"/>
    </source>
</evidence>
<accession>A0A124EC97</accession>
<dbReference type="InterPro" id="IPR036291">
    <property type="entry name" value="NAD(P)-bd_dom_sf"/>
</dbReference>
<dbReference type="Gene3D" id="3.40.50.720">
    <property type="entry name" value="NAD(P)-binding Rossmann-like Domain"/>
    <property type="match status" value="1"/>
</dbReference>
<dbReference type="Pfam" id="PF00106">
    <property type="entry name" value="adh_short"/>
    <property type="match status" value="1"/>
</dbReference>
<evidence type="ECO:0000313" key="5">
    <source>
        <dbReference type="EMBL" id="KUH36967.1"/>
    </source>
</evidence>
<evidence type="ECO:0000313" key="6">
    <source>
        <dbReference type="Proteomes" id="UP000054011"/>
    </source>
</evidence>
<dbReference type="Proteomes" id="UP000054011">
    <property type="component" value="Unassembled WGS sequence"/>
</dbReference>
<gene>
    <name evidence="5" type="ORF">ATE80_20870</name>
</gene>
<dbReference type="GO" id="GO:0016020">
    <property type="term" value="C:membrane"/>
    <property type="evidence" value="ECO:0007669"/>
    <property type="project" value="TreeGrafter"/>
</dbReference>
<dbReference type="RefSeq" id="WP_058943769.1">
    <property type="nucleotide sequence ID" value="NZ_LNSV01000059.1"/>
</dbReference>
<dbReference type="OrthoDB" id="5178125at2"/>
<dbReference type="PANTHER" id="PTHR44196">
    <property type="entry name" value="DEHYDROGENASE/REDUCTASE SDR FAMILY MEMBER 7B"/>
    <property type="match status" value="1"/>
</dbReference>